<dbReference type="SMART" id="SM00497">
    <property type="entry name" value="IENR1"/>
    <property type="match status" value="3"/>
</dbReference>
<dbReference type="AlphaFoldDB" id="A0A6C0CZ75"/>
<feature type="coiled-coil region" evidence="1">
    <location>
        <begin position="304"/>
        <end position="360"/>
    </location>
</feature>
<sequence>MNILIKKEPSELITPESINFTELVRNSNTTLSLSDDYQSNMIKILNEEFTEQQSQWYIANLYIYMNYHPTDDYPINLENVFKMIGFANKGNAMKTIKSNFTKDEDYKIALFHTEKRKNEGGFNKEDVMLNVDTFKNLCMLAKTDKGKEIRKYYVKLENIHNKIIKEELEQQKQLLLEKDTQLINKDLQKKREVEITLKNSFDKRCLVYLIKITNDDEIIYKFGYTDDIVTRLRTHKNQIGEDIELVYCIESKDNKMLEKLLIDYLEQYKFRVKRTINGKQQTELLKVNDIQMIKNKLIELNKDVENDKLLIIKLKNKIIDLENENIELKQQLLLKDDKIVNELKNKIEQLEKTILDYKLDDNKITPFIEEPKIIEDRIYKKQQVDKIDPTTLNVLETYDCINSIIIKNPESNFSYNGIYRSIKKNNVYKNFRWNYTGEKINPTNKIILETNKIERVVELDKNKKFVKLYPTKSELCKSLHIGLVRLNKYIEEEKILNDYYYVNESSYNDEIPDEFDNYEIHNSKQIREINIETNEIIIYQTMKELYDKRGICRQTLRNCIKNNRVCDKYKWEYVNNTQNKNNSKKVKEIDIKNNTFVIYDSMKKVYTKLNITLEKLRCIIKNKEIINGCKYEISTP</sequence>
<dbReference type="InterPro" id="IPR003647">
    <property type="entry name" value="Intron_nuc_1_rpt"/>
</dbReference>
<evidence type="ECO:0000313" key="2">
    <source>
        <dbReference type="EMBL" id="QHT09828.1"/>
    </source>
</evidence>
<organism evidence="2">
    <name type="scientific">viral metagenome</name>
    <dbReference type="NCBI Taxonomy" id="1070528"/>
    <lineage>
        <taxon>unclassified sequences</taxon>
        <taxon>metagenomes</taxon>
        <taxon>organismal metagenomes</taxon>
    </lineage>
</organism>
<dbReference type="Pfam" id="PF13455">
    <property type="entry name" value="MUG113"/>
    <property type="match status" value="1"/>
</dbReference>
<name>A0A6C0CZ75_9ZZZZ</name>
<accession>A0A6C0CZ75</accession>
<proteinExistence type="predicted"/>
<dbReference type="EMBL" id="MN739516">
    <property type="protein sequence ID" value="QHT09828.1"/>
    <property type="molecule type" value="Genomic_DNA"/>
</dbReference>
<evidence type="ECO:0000256" key="1">
    <source>
        <dbReference type="SAM" id="Coils"/>
    </source>
</evidence>
<keyword evidence="1" id="KW-0175">Coiled coil</keyword>
<protein>
    <submittedName>
        <fullName evidence="2">Uncharacterized protein</fullName>
    </submittedName>
</protein>
<reference evidence="2" key="1">
    <citation type="journal article" date="2020" name="Nature">
        <title>Giant virus diversity and host interactions through global metagenomics.</title>
        <authorList>
            <person name="Schulz F."/>
            <person name="Roux S."/>
            <person name="Paez-Espino D."/>
            <person name="Jungbluth S."/>
            <person name="Walsh D.A."/>
            <person name="Denef V.J."/>
            <person name="McMahon K.D."/>
            <person name="Konstantinidis K.T."/>
            <person name="Eloe-Fadrosh E.A."/>
            <person name="Kyrpides N.C."/>
            <person name="Woyke T."/>
        </authorList>
    </citation>
    <scope>NUCLEOTIDE SEQUENCE</scope>
    <source>
        <strain evidence="2">GVMAG-M-3300023174-102</strain>
    </source>
</reference>